<keyword evidence="10" id="KW-1185">Reference proteome</keyword>
<reference evidence="8 10" key="3">
    <citation type="journal article" date="2020" name="Int. J. Syst. Evol. Microbiol.">
        <title>Novel acetic acid bacteria from cider fermentations: Acetobacter conturbans sp. nov. and Acetobacter fallax sp. nov.</title>
        <authorList>
            <person name="Sombolestani A.S."/>
            <person name="Cleenwerck I."/>
            <person name="Cnockaert M."/>
            <person name="Borremans W."/>
            <person name="Wieme A.D."/>
            <person name="De Vuyst L."/>
            <person name="Vandamme P."/>
        </authorList>
    </citation>
    <scope>NUCLEOTIDE SEQUENCE [LARGE SCALE GENOMIC DNA]</scope>
    <source>
        <strain evidence="8 10">LMG 23848</strain>
    </source>
</reference>
<feature type="transmembrane region" description="Helical" evidence="6">
    <location>
        <begin position="131"/>
        <end position="150"/>
    </location>
</feature>
<keyword evidence="5 6" id="KW-0472">Membrane</keyword>
<dbReference type="InterPro" id="IPR006214">
    <property type="entry name" value="Bax_inhibitor_1-related"/>
</dbReference>
<feature type="transmembrane region" description="Helical" evidence="6">
    <location>
        <begin position="162"/>
        <end position="180"/>
    </location>
</feature>
<feature type="transmembrane region" description="Helical" evidence="6">
    <location>
        <begin position="106"/>
        <end position="125"/>
    </location>
</feature>
<reference evidence="7" key="1">
    <citation type="submission" date="2014-09" db="EMBL/GenBank/DDBJ databases">
        <authorList>
            <person name="Magalhaes I.L.F."/>
            <person name="Oliveira U."/>
            <person name="Santos F.R."/>
            <person name="Vidigal T.H.D.A."/>
            <person name="Brescovit A.D."/>
            <person name="Santos A.J."/>
        </authorList>
    </citation>
    <scope>NUCLEOTIDE SEQUENCE</scope>
    <source>
        <strain evidence="7">LMG 23848T</strain>
    </source>
</reference>
<reference evidence="9" key="2">
    <citation type="submission" date="2014-09" db="EMBL/GenBank/DDBJ databases">
        <authorList>
            <person name="Illeghems K.G."/>
        </authorList>
    </citation>
    <scope>NUCLEOTIDE SEQUENCE [LARGE SCALE GENOMIC DNA]</scope>
    <source>
        <strain evidence="9">LMG 23848T</strain>
    </source>
</reference>
<evidence type="ECO:0000313" key="9">
    <source>
        <dbReference type="Proteomes" id="UP000068250"/>
    </source>
</evidence>
<feature type="transmembrane region" description="Helical" evidence="6">
    <location>
        <begin position="186"/>
        <end position="203"/>
    </location>
</feature>
<evidence type="ECO:0000256" key="5">
    <source>
        <dbReference type="ARBA" id="ARBA00023136"/>
    </source>
</evidence>
<dbReference type="Pfam" id="PF01027">
    <property type="entry name" value="Bax1-I"/>
    <property type="match status" value="1"/>
</dbReference>
<dbReference type="PANTHER" id="PTHR23291:SF50">
    <property type="entry name" value="PROTEIN LIFEGUARD 4"/>
    <property type="match status" value="1"/>
</dbReference>
<accession>A0A0U5BH89</accession>
<evidence type="ECO:0000256" key="4">
    <source>
        <dbReference type="ARBA" id="ARBA00022989"/>
    </source>
</evidence>
<proteinExistence type="inferred from homology"/>
<keyword evidence="3 6" id="KW-0812">Transmembrane</keyword>
<feature type="transmembrane region" description="Helical" evidence="6">
    <location>
        <begin position="36"/>
        <end position="64"/>
    </location>
</feature>
<dbReference type="EMBL" id="LN609302">
    <property type="protein sequence ID" value="CEF54101.1"/>
    <property type="molecule type" value="Genomic_DNA"/>
</dbReference>
<keyword evidence="4 6" id="KW-1133">Transmembrane helix</keyword>
<dbReference type="CDD" id="cd10432">
    <property type="entry name" value="BI-1-like_bacterial"/>
    <property type="match status" value="1"/>
</dbReference>
<dbReference type="AlphaFoldDB" id="A0A0U5BH89"/>
<gene>
    <name evidence="7" type="ORF">AGA_583</name>
    <name evidence="8" type="ORF">GOB80_10690</name>
</gene>
<dbReference type="GO" id="GO:0005886">
    <property type="term" value="C:plasma membrane"/>
    <property type="evidence" value="ECO:0007669"/>
    <property type="project" value="TreeGrafter"/>
</dbReference>
<evidence type="ECO:0000313" key="8">
    <source>
        <dbReference type="EMBL" id="NHO40136.1"/>
    </source>
</evidence>
<protein>
    <submittedName>
        <fullName evidence="8">BAX inhibitor (BI)-1/YccA family protein</fullName>
    </submittedName>
</protein>
<dbReference type="STRING" id="431306.AGA_583"/>
<comment type="subcellular location">
    <subcellularLocation>
        <location evidence="1">Membrane</location>
        <topology evidence="1">Multi-pass membrane protein</topology>
    </subcellularLocation>
</comment>
<sequence length="257" mass="28093">MSFSRDYRSPASASGWNDQASLDAGLRSYMLRVYNWMASGLLLTGIVAYAIANTGLSGLFFQVFQTAAGPLPRPTLLGDVAMLSPLAFVLVMSFGINRLSLQGAQALFWAFCAAMGASLASVFVIYTGTSIVRVFLVTACMFGATSLWGYVTKANLLQFGSFLMMGLFGLVIAGLVNLFLKSPTVYYLYSIVGVFIFTAFSAFDAQRIRVTYPQLAAYEGPEMTAKRSVYDALSLYLNFINLFQFLLQFMGVRNSSD</sequence>
<dbReference type="Proteomes" id="UP000657200">
    <property type="component" value="Unassembled WGS sequence"/>
</dbReference>
<dbReference type="Proteomes" id="UP000068250">
    <property type="component" value="Chromosome I"/>
</dbReference>
<evidence type="ECO:0000256" key="6">
    <source>
        <dbReference type="RuleBase" id="RU004379"/>
    </source>
</evidence>
<evidence type="ECO:0000256" key="2">
    <source>
        <dbReference type="ARBA" id="ARBA00010350"/>
    </source>
</evidence>
<organism evidence="7 9">
    <name type="scientific">Acetobacter ghanensis</name>
    <dbReference type="NCBI Taxonomy" id="431306"/>
    <lineage>
        <taxon>Bacteria</taxon>
        <taxon>Pseudomonadati</taxon>
        <taxon>Pseudomonadota</taxon>
        <taxon>Alphaproteobacteria</taxon>
        <taxon>Acetobacterales</taxon>
        <taxon>Acetobacteraceae</taxon>
        <taxon>Acetobacter</taxon>
    </lineage>
</organism>
<feature type="transmembrane region" description="Helical" evidence="6">
    <location>
        <begin position="233"/>
        <end position="252"/>
    </location>
</feature>
<dbReference type="OrthoDB" id="9793828at2"/>
<comment type="similarity">
    <text evidence="2 6">Belongs to the BI1 family.</text>
</comment>
<dbReference type="EMBL" id="WOTE01000006">
    <property type="protein sequence ID" value="NHO40136.1"/>
    <property type="molecule type" value="Genomic_DNA"/>
</dbReference>
<evidence type="ECO:0000256" key="1">
    <source>
        <dbReference type="ARBA" id="ARBA00004141"/>
    </source>
</evidence>
<name>A0A0U5BH89_9PROT</name>
<evidence type="ECO:0000313" key="7">
    <source>
        <dbReference type="EMBL" id="CEF54101.1"/>
    </source>
</evidence>
<dbReference type="PATRIC" id="fig|431306.5.peg.561"/>
<evidence type="ECO:0000313" key="10">
    <source>
        <dbReference type="Proteomes" id="UP000657200"/>
    </source>
</evidence>
<feature type="transmembrane region" description="Helical" evidence="6">
    <location>
        <begin position="76"/>
        <end position="94"/>
    </location>
</feature>
<evidence type="ECO:0000256" key="3">
    <source>
        <dbReference type="ARBA" id="ARBA00022692"/>
    </source>
</evidence>
<dbReference type="PANTHER" id="PTHR23291">
    <property type="entry name" value="BAX INHIBITOR-RELATED"/>
    <property type="match status" value="1"/>
</dbReference>
<dbReference type="RefSeq" id="WP_059022883.1">
    <property type="nucleotide sequence ID" value="NZ_LN609302.1"/>
</dbReference>